<feature type="compositionally biased region" description="Basic residues" evidence="8">
    <location>
        <begin position="631"/>
        <end position="643"/>
    </location>
</feature>
<dbReference type="GO" id="GO:0071036">
    <property type="term" value="P:nuclear polyadenylation-dependent snoRNA catabolic process"/>
    <property type="evidence" value="ECO:0007669"/>
    <property type="project" value="TreeGrafter"/>
</dbReference>
<dbReference type="PANTHER" id="PTHR46543:SF1">
    <property type="entry name" value="ZINC FINGER CCHC DOMAIN-CONTAINING PROTEIN 7"/>
    <property type="match status" value="1"/>
</dbReference>
<keyword evidence="6" id="KW-0539">Nucleus</keyword>
<dbReference type="GO" id="GO:0071037">
    <property type="term" value="P:nuclear polyadenylation-dependent snRNA catabolic process"/>
    <property type="evidence" value="ECO:0007669"/>
    <property type="project" value="TreeGrafter"/>
</dbReference>
<sequence>MATDQLNPGDFISLSSDDEPPLAKKRKSPENDTSSVTGLDAPAERSKRARVSSASAGNSPGAKVSEEGEIDDDEDSEGEIRTPGSGDGKKSAGFASSGAFVPKSPPIYTRDSISLQLPVFSQQREGTWLARFEEWAQLLCTANLTSAAKLTPAVIQDAYKQYIDSHSRLKANKKRAARQAAEQYSDESLAALIRSLQPRQKDAAQLPAAAVPEALAEPKTQSNASSELPEAQVSDKSENSDPAVPLPPSTLTTQTDGYFVIDVKPQPPQMANSREPRPMSQSAPQPVKTAMSQRPGLPSGEDALEQQRRYFPSASDPSNMCLLCGREGHTADGCTHCACKFCGQDDHWQYACPSLDLKCDKCDIRGHSAAGCATVREERGYVFKCSLCHSTAHTDERCTQPWRSFHPEAETIKTVTALPVSCASCGSSQHFSANCISDRVAMDPTFPTNPTFSMYNMSRYIDAASTSSAIIGADELAPKQQQGDLRIRGRASRSNEVRYYSDSDDSDDVQFLSQRAVPKPVRTGRIRVSTSLQPPNGDQQPPLPPGPPPPDPPPPPSNRAPRHGYSQTPTGPTSLPARPPVASRDYRSVPPPPSQPAQDSRQQSGRGGRGGSRGGGRGGRGGGPGGGRGYRGGKFRGGRGRGG</sequence>
<dbReference type="GO" id="GO:0008270">
    <property type="term" value="F:zinc ion binding"/>
    <property type="evidence" value="ECO:0007669"/>
    <property type="project" value="UniProtKB-KW"/>
</dbReference>
<evidence type="ECO:0000313" key="10">
    <source>
        <dbReference type="EMBL" id="KAF3077263.1"/>
    </source>
</evidence>
<evidence type="ECO:0000256" key="5">
    <source>
        <dbReference type="ARBA" id="ARBA00022833"/>
    </source>
</evidence>
<gene>
    <name evidence="10" type="ORF">CFAM422_000469</name>
</gene>
<evidence type="ECO:0000256" key="3">
    <source>
        <dbReference type="ARBA" id="ARBA00022737"/>
    </source>
</evidence>
<comment type="subcellular location">
    <subcellularLocation>
        <location evidence="1">Nucleus</location>
    </subcellularLocation>
</comment>
<feature type="domain" description="CCHC-type" evidence="9">
    <location>
        <begin position="321"/>
        <end position="334"/>
    </location>
</feature>
<evidence type="ECO:0000256" key="1">
    <source>
        <dbReference type="ARBA" id="ARBA00004123"/>
    </source>
</evidence>
<feature type="compositionally biased region" description="Pro residues" evidence="8">
    <location>
        <begin position="541"/>
        <end position="558"/>
    </location>
</feature>
<evidence type="ECO:0000313" key="11">
    <source>
        <dbReference type="Proteomes" id="UP000801864"/>
    </source>
</evidence>
<dbReference type="GO" id="GO:0031499">
    <property type="term" value="C:TRAMP complex"/>
    <property type="evidence" value="ECO:0007669"/>
    <property type="project" value="TreeGrafter"/>
</dbReference>
<proteinExistence type="predicted"/>
<dbReference type="SMART" id="SM00343">
    <property type="entry name" value="ZnF_C2HC"/>
    <property type="match status" value="5"/>
</dbReference>
<feature type="compositionally biased region" description="Gly residues" evidence="8">
    <location>
        <begin position="605"/>
        <end position="630"/>
    </location>
</feature>
<dbReference type="PANTHER" id="PTHR46543">
    <property type="entry name" value="ZINC FINGER CCHC DOMAIN-CONTAINING PROTEIN 7"/>
    <property type="match status" value="1"/>
</dbReference>
<dbReference type="GO" id="GO:0071039">
    <property type="term" value="P:nuclear polyadenylation-dependent CUT catabolic process"/>
    <property type="evidence" value="ECO:0007669"/>
    <property type="project" value="TreeGrafter"/>
</dbReference>
<evidence type="ECO:0000259" key="9">
    <source>
        <dbReference type="PROSITE" id="PS50158"/>
    </source>
</evidence>
<dbReference type="AlphaFoldDB" id="A0A9P4XR07"/>
<keyword evidence="11" id="KW-1185">Reference proteome</keyword>
<protein>
    <submittedName>
        <fullName evidence="10">Protein AIR2</fullName>
    </submittedName>
</protein>
<comment type="caution">
    <text evidence="10">The sequence shown here is derived from an EMBL/GenBank/DDBJ whole genome shotgun (WGS) entry which is preliminary data.</text>
</comment>
<organism evidence="10 11">
    <name type="scientific">Trichoderma lentiforme</name>
    <dbReference type="NCBI Taxonomy" id="1567552"/>
    <lineage>
        <taxon>Eukaryota</taxon>
        <taxon>Fungi</taxon>
        <taxon>Dikarya</taxon>
        <taxon>Ascomycota</taxon>
        <taxon>Pezizomycotina</taxon>
        <taxon>Sordariomycetes</taxon>
        <taxon>Hypocreomycetidae</taxon>
        <taxon>Hypocreales</taxon>
        <taxon>Hypocreaceae</taxon>
        <taxon>Trichoderma</taxon>
    </lineage>
</organism>
<evidence type="ECO:0000256" key="8">
    <source>
        <dbReference type="SAM" id="MobiDB-lite"/>
    </source>
</evidence>
<dbReference type="InterPro" id="IPR001878">
    <property type="entry name" value="Znf_CCHC"/>
</dbReference>
<keyword evidence="2" id="KW-0479">Metal-binding</keyword>
<keyword evidence="5" id="KW-0862">Zinc</keyword>
<dbReference type="Gene3D" id="4.10.60.10">
    <property type="entry name" value="Zinc finger, CCHC-type"/>
    <property type="match status" value="1"/>
</dbReference>
<dbReference type="GO" id="GO:0071031">
    <property type="term" value="P:nuclear mRNA surveillance of mRNA 3'-end processing"/>
    <property type="evidence" value="ECO:0007669"/>
    <property type="project" value="TreeGrafter"/>
</dbReference>
<keyword evidence="3" id="KW-0677">Repeat</keyword>
<reference evidence="10 11" key="1">
    <citation type="submission" date="2018-06" db="EMBL/GenBank/DDBJ databases">
        <title>Genome analysis of cellulolytic fungus Trichoderma lentiforme CFAM-422.</title>
        <authorList>
            <person name="Steindorff A.S."/>
            <person name="Formighieri E.F."/>
            <person name="Midorikawa G.E.O."/>
            <person name="Tamietti M.S."/>
            <person name="Ramos E.Z."/>
            <person name="Silva A.S."/>
            <person name="Bon E.P.S."/>
            <person name="Mendes T.D."/>
            <person name="Damaso M.C.T."/>
            <person name="Favaro L.C.L."/>
        </authorList>
    </citation>
    <scope>NUCLEOTIDE SEQUENCE [LARGE SCALE GENOMIC DNA]</scope>
    <source>
        <strain evidence="10 11">CFAM-422</strain>
    </source>
</reference>
<dbReference type="GO" id="GO:0071035">
    <property type="term" value="P:nuclear polyadenylation-dependent rRNA catabolic process"/>
    <property type="evidence" value="ECO:0007669"/>
    <property type="project" value="TreeGrafter"/>
</dbReference>
<dbReference type="GO" id="GO:0003723">
    <property type="term" value="F:RNA binding"/>
    <property type="evidence" value="ECO:0007669"/>
    <property type="project" value="TreeGrafter"/>
</dbReference>
<feature type="region of interest" description="Disordered" evidence="8">
    <location>
        <begin position="495"/>
        <end position="643"/>
    </location>
</feature>
<dbReference type="PROSITE" id="PS50158">
    <property type="entry name" value="ZF_CCHC"/>
    <property type="match status" value="1"/>
</dbReference>
<evidence type="ECO:0000256" key="7">
    <source>
        <dbReference type="PROSITE-ProRule" id="PRU00047"/>
    </source>
</evidence>
<feature type="compositionally biased region" description="Acidic residues" evidence="8">
    <location>
        <begin position="67"/>
        <end position="77"/>
    </location>
</feature>
<evidence type="ECO:0000256" key="2">
    <source>
        <dbReference type="ARBA" id="ARBA00022723"/>
    </source>
</evidence>
<name>A0A9P4XR07_9HYPO</name>
<keyword evidence="4 7" id="KW-0863">Zinc-finger</keyword>
<feature type="region of interest" description="Disordered" evidence="8">
    <location>
        <begin position="214"/>
        <end position="300"/>
    </location>
</feature>
<dbReference type="EMBL" id="QLNT01000001">
    <property type="protein sequence ID" value="KAF3077263.1"/>
    <property type="molecule type" value="Genomic_DNA"/>
</dbReference>
<dbReference type="GO" id="GO:0071038">
    <property type="term" value="P:TRAMP-dependent tRNA surveillance pathway"/>
    <property type="evidence" value="ECO:0007669"/>
    <property type="project" value="TreeGrafter"/>
</dbReference>
<dbReference type="InterPro" id="IPR051644">
    <property type="entry name" value="TRAMP_AT-DNA-binding"/>
</dbReference>
<feature type="region of interest" description="Disordered" evidence="8">
    <location>
        <begin position="1"/>
        <end position="96"/>
    </location>
</feature>
<evidence type="ECO:0000256" key="6">
    <source>
        <dbReference type="ARBA" id="ARBA00023242"/>
    </source>
</evidence>
<dbReference type="Proteomes" id="UP000801864">
    <property type="component" value="Unassembled WGS sequence"/>
</dbReference>
<evidence type="ECO:0000256" key="4">
    <source>
        <dbReference type="ARBA" id="ARBA00022771"/>
    </source>
</evidence>
<accession>A0A9P4XR07</accession>